<sequence>MLYEPRGRNLNKYICEDFGSCHYATSRQDYAIITEIASKGNIE</sequence>
<dbReference type="AlphaFoldDB" id="A0A0A9AA35"/>
<accession>A0A0A9AA35</accession>
<reference evidence="1" key="2">
    <citation type="journal article" date="2015" name="Data Brief">
        <title>Shoot transcriptome of the giant reed, Arundo donax.</title>
        <authorList>
            <person name="Barrero R.A."/>
            <person name="Guerrero F.D."/>
            <person name="Moolhuijzen P."/>
            <person name="Goolsby J.A."/>
            <person name="Tidwell J."/>
            <person name="Bellgard S.E."/>
            <person name="Bellgard M.I."/>
        </authorList>
    </citation>
    <scope>NUCLEOTIDE SEQUENCE</scope>
    <source>
        <tissue evidence="1">Shoot tissue taken approximately 20 cm above the soil surface</tissue>
    </source>
</reference>
<reference evidence="1" key="1">
    <citation type="submission" date="2014-09" db="EMBL/GenBank/DDBJ databases">
        <authorList>
            <person name="Magalhaes I.L.F."/>
            <person name="Oliveira U."/>
            <person name="Santos F.R."/>
            <person name="Vidigal T.H.D.A."/>
            <person name="Brescovit A.D."/>
            <person name="Santos A.J."/>
        </authorList>
    </citation>
    <scope>NUCLEOTIDE SEQUENCE</scope>
    <source>
        <tissue evidence="1">Shoot tissue taken approximately 20 cm above the soil surface</tissue>
    </source>
</reference>
<name>A0A0A9AA35_ARUDO</name>
<protein>
    <submittedName>
        <fullName evidence="1">Uncharacterized protein</fullName>
    </submittedName>
</protein>
<dbReference type="EMBL" id="GBRH01253983">
    <property type="protein sequence ID" value="JAD43912.1"/>
    <property type="molecule type" value="Transcribed_RNA"/>
</dbReference>
<organism evidence="1">
    <name type="scientific">Arundo donax</name>
    <name type="common">Giant reed</name>
    <name type="synonym">Donax arundinaceus</name>
    <dbReference type="NCBI Taxonomy" id="35708"/>
    <lineage>
        <taxon>Eukaryota</taxon>
        <taxon>Viridiplantae</taxon>
        <taxon>Streptophyta</taxon>
        <taxon>Embryophyta</taxon>
        <taxon>Tracheophyta</taxon>
        <taxon>Spermatophyta</taxon>
        <taxon>Magnoliopsida</taxon>
        <taxon>Liliopsida</taxon>
        <taxon>Poales</taxon>
        <taxon>Poaceae</taxon>
        <taxon>PACMAD clade</taxon>
        <taxon>Arundinoideae</taxon>
        <taxon>Arundineae</taxon>
        <taxon>Arundo</taxon>
    </lineage>
</organism>
<evidence type="ECO:0000313" key="1">
    <source>
        <dbReference type="EMBL" id="JAD43912.1"/>
    </source>
</evidence>
<proteinExistence type="predicted"/>